<dbReference type="Proteomes" id="UP000481030">
    <property type="component" value="Unassembled WGS sequence"/>
</dbReference>
<sequence>MINVLFVCLGNICRSPMAEAIFRDLVKKEGLEQQIRVDSAGTGDWHIGAQPHEGTRNILKKYHIPADGMKARQINVNDFQEFKYIVAMDASNVQNIKKLNSDQSDTRVMMLLDLVEEATDKNVPDPYFTGNFEEVYELVKKGCEQLLKELRQAHNI</sequence>
<evidence type="ECO:0000256" key="4">
    <source>
        <dbReference type="ARBA" id="ARBA00022912"/>
    </source>
</evidence>
<dbReference type="SMART" id="SM00226">
    <property type="entry name" value="LMWPc"/>
    <property type="match status" value="1"/>
</dbReference>
<dbReference type="InterPro" id="IPR036196">
    <property type="entry name" value="Ptyr_pPase_sf"/>
</dbReference>
<feature type="active site" description="Proton donor" evidence="6">
    <location>
        <position position="125"/>
    </location>
</feature>
<dbReference type="SUPFAM" id="SSF52788">
    <property type="entry name" value="Phosphotyrosine protein phosphatases I"/>
    <property type="match status" value="1"/>
</dbReference>
<dbReference type="Gene3D" id="3.40.50.2300">
    <property type="match status" value="1"/>
</dbReference>
<keyword evidence="4" id="KW-0904">Protein phosphatase</keyword>
<evidence type="ECO:0000256" key="3">
    <source>
        <dbReference type="ARBA" id="ARBA00022801"/>
    </source>
</evidence>
<comment type="similarity">
    <text evidence="1">Belongs to the low molecular weight phosphotyrosine protein phosphatase family.</text>
</comment>
<evidence type="ECO:0000259" key="7">
    <source>
        <dbReference type="SMART" id="SM00226"/>
    </source>
</evidence>
<dbReference type="Pfam" id="PF01451">
    <property type="entry name" value="LMWPc"/>
    <property type="match status" value="1"/>
</dbReference>
<reference evidence="8 9" key="1">
    <citation type="journal article" date="2016" name="Antonie Van Leeuwenhoek">
        <title>Bacillus depressus sp. nov., isolated from soil of a sunflower field.</title>
        <authorList>
            <person name="Wei X."/>
            <person name="Xin D."/>
            <person name="Xin Y."/>
            <person name="Zhang H."/>
            <person name="Wang T."/>
            <person name="Zhang J."/>
        </authorList>
    </citation>
    <scope>NUCLEOTIDE SEQUENCE [LARGE SCALE GENOMIC DNA]</scope>
    <source>
        <strain evidence="8 9">BZ1</strain>
    </source>
</reference>
<dbReference type="EMBL" id="WBOS01000004">
    <property type="protein sequence ID" value="KAB2336096.1"/>
    <property type="molecule type" value="Genomic_DNA"/>
</dbReference>
<dbReference type="InterPro" id="IPR017867">
    <property type="entry name" value="Tyr_phospatase_low_mol_wt"/>
</dbReference>
<dbReference type="InterPro" id="IPR023485">
    <property type="entry name" value="Ptyr_pPase"/>
</dbReference>
<dbReference type="OrthoDB" id="9784339at2"/>
<comment type="caution">
    <text evidence="8">The sequence shown here is derived from an EMBL/GenBank/DDBJ whole genome shotgun (WGS) entry which is preliminary data.</text>
</comment>
<evidence type="ECO:0000256" key="2">
    <source>
        <dbReference type="ARBA" id="ARBA00013064"/>
    </source>
</evidence>
<dbReference type="FunFam" id="3.40.50.2300:FF:000113">
    <property type="entry name" value="Low molecular weight protein-tyrosine-phosphatase"/>
    <property type="match status" value="1"/>
</dbReference>
<evidence type="ECO:0000313" key="8">
    <source>
        <dbReference type="EMBL" id="KAB2336096.1"/>
    </source>
</evidence>
<dbReference type="EC" id="3.1.3.48" evidence="2"/>
<name>A0A6L3V6W9_9BACI</name>
<evidence type="ECO:0000256" key="5">
    <source>
        <dbReference type="ARBA" id="ARBA00051722"/>
    </source>
</evidence>
<comment type="catalytic activity">
    <reaction evidence="5">
        <text>O-phospho-L-tyrosyl-[protein] + H2O = L-tyrosyl-[protein] + phosphate</text>
        <dbReference type="Rhea" id="RHEA:10684"/>
        <dbReference type="Rhea" id="RHEA-COMP:10136"/>
        <dbReference type="Rhea" id="RHEA-COMP:20101"/>
        <dbReference type="ChEBI" id="CHEBI:15377"/>
        <dbReference type="ChEBI" id="CHEBI:43474"/>
        <dbReference type="ChEBI" id="CHEBI:46858"/>
        <dbReference type="ChEBI" id="CHEBI:61978"/>
        <dbReference type="EC" id="3.1.3.48"/>
    </reaction>
</comment>
<evidence type="ECO:0000256" key="6">
    <source>
        <dbReference type="PIRSR" id="PIRSR617867-1"/>
    </source>
</evidence>
<dbReference type="CDD" id="cd16343">
    <property type="entry name" value="LMWPTP"/>
    <property type="match status" value="1"/>
</dbReference>
<evidence type="ECO:0000256" key="1">
    <source>
        <dbReference type="ARBA" id="ARBA00011063"/>
    </source>
</evidence>
<dbReference type="PANTHER" id="PTHR11717">
    <property type="entry name" value="LOW MOLECULAR WEIGHT PROTEIN TYROSINE PHOSPHATASE"/>
    <property type="match status" value="1"/>
</dbReference>
<proteinExistence type="inferred from homology"/>
<keyword evidence="3" id="KW-0378">Hydrolase</keyword>
<keyword evidence="9" id="KW-1185">Reference proteome</keyword>
<organism evidence="8 9">
    <name type="scientific">Cytobacillus depressus</name>
    <dbReference type="NCBI Taxonomy" id="1602942"/>
    <lineage>
        <taxon>Bacteria</taxon>
        <taxon>Bacillati</taxon>
        <taxon>Bacillota</taxon>
        <taxon>Bacilli</taxon>
        <taxon>Bacillales</taxon>
        <taxon>Bacillaceae</taxon>
        <taxon>Cytobacillus</taxon>
    </lineage>
</organism>
<dbReference type="PRINTS" id="PR00719">
    <property type="entry name" value="LMWPTPASE"/>
</dbReference>
<dbReference type="GO" id="GO:0004725">
    <property type="term" value="F:protein tyrosine phosphatase activity"/>
    <property type="evidence" value="ECO:0007669"/>
    <property type="project" value="UniProtKB-EC"/>
</dbReference>
<accession>A0A6L3V6W9</accession>
<dbReference type="RefSeq" id="WP_151534898.1">
    <property type="nucleotide sequence ID" value="NZ_WBOS01000004.1"/>
</dbReference>
<feature type="domain" description="Phosphotyrosine protein phosphatase I" evidence="7">
    <location>
        <begin position="2"/>
        <end position="149"/>
    </location>
</feature>
<protein>
    <recommendedName>
        <fullName evidence="2">protein-tyrosine-phosphatase</fullName>
        <ecNumber evidence="2">3.1.3.48</ecNumber>
    </recommendedName>
</protein>
<feature type="active site" evidence="6">
    <location>
        <position position="14"/>
    </location>
</feature>
<feature type="active site" description="Nucleophile" evidence="6">
    <location>
        <position position="8"/>
    </location>
</feature>
<evidence type="ECO:0000313" key="9">
    <source>
        <dbReference type="Proteomes" id="UP000481030"/>
    </source>
</evidence>
<dbReference type="InterPro" id="IPR050438">
    <property type="entry name" value="LMW_PTPase"/>
</dbReference>
<gene>
    <name evidence="8" type="ORF">F7731_11330</name>
</gene>
<dbReference type="PANTHER" id="PTHR11717:SF7">
    <property type="entry name" value="LOW MOLECULAR WEIGHT PHOSPHOTYROSINE PROTEIN PHOSPHATASE"/>
    <property type="match status" value="1"/>
</dbReference>
<dbReference type="AlphaFoldDB" id="A0A6L3V6W9"/>